<dbReference type="Gene3D" id="2.30.30.40">
    <property type="entry name" value="SH3 Domains"/>
    <property type="match status" value="1"/>
</dbReference>
<dbReference type="GO" id="GO:0016477">
    <property type="term" value="P:cell migration"/>
    <property type="evidence" value="ECO:0007669"/>
    <property type="project" value="TreeGrafter"/>
</dbReference>
<organism evidence="8 10">
    <name type="scientific">Bursaphelenchus xylophilus</name>
    <name type="common">Pinewood nematode worm</name>
    <name type="synonym">Aphelenchoides xylophilus</name>
    <dbReference type="NCBI Taxonomy" id="6326"/>
    <lineage>
        <taxon>Eukaryota</taxon>
        <taxon>Metazoa</taxon>
        <taxon>Ecdysozoa</taxon>
        <taxon>Nematoda</taxon>
        <taxon>Chromadorea</taxon>
        <taxon>Rhabditida</taxon>
        <taxon>Tylenchina</taxon>
        <taxon>Tylenchomorpha</taxon>
        <taxon>Aphelenchoidea</taxon>
        <taxon>Aphelenchoididae</taxon>
        <taxon>Bursaphelenchus</taxon>
    </lineage>
</organism>
<dbReference type="PROSITE" id="PS51090">
    <property type="entry name" value="CORTACTIN"/>
    <property type="match status" value="6"/>
</dbReference>
<feature type="compositionally biased region" description="Basic and acidic residues" evidence="5">
    <location>
        <begin position="166"/>
        <end position="193"/>
    </location>
</feature>
<evidence type="ECO:0000256" key="2">
    <source>
        <dbReference type="ARBA" id="ARBA00022553"/>
    </source>
</evidence>
<dbReference type="OrthoDB" id="5971719at2759"/>
<feature type="compositionally biased region" description="Basic and acidic residues" evidence="5">
    <location>
        <begin position="411"/>
        <end position="430"/>
    </location>
</feature>
<evidence type="ECO:0000313" key="7">
    <source>
        <dbReference type="EMBL" id="CAD5215385.1"/>
    </source>
</evidence>
<dbReference type="SMART" id="SM00326">
    <property type="entry name" value="SH3"/>
    <property type="match status" value="1"/>
</dbReference>
<evidence type="ECO:0000259" key="6">
    <source>
        <dbReference type="PROSITE" id="PS50002"/>
    </source>
</evidence>
<evidence type="ECO:0000313" key="10">
    <source>
        <dbReference type="WBParaSite" id="BXY_0284600.1"/>
    </source>
</evidence>
<feature type="region of interest" description="Disordered" evidence="5">
    <location>
        <begin position="1"/>
        <end position="45"/>
    </location>
</feature>
<dbReference type="eggNOG" id="ENOG502QS6C">
    <property type="taxonomic scope" value="Eukaryota"/>
</dbReference>
<dbReference type="GO" id="GO:0005886">
    <property type="term" value="C:plasma membrane"/>
    <property type="evidence" value="ECO:0007669"/>
    <property type="project" value="TreeGrafter"/>
</dbReference>
<proteinExistence type="predicted"/>
<dbReference type="SMR" id="A0A1I7RQ54"/>
<keyword evidence="9" id="KW-1185">Reference proteome</keyword>
<dbReference type="SUPFAM" id="SSF50044">
    <property type="entry name" value="SH3-domain"/>
    <property type="match status" value="1"/>
</dbReference>
<dbReference type="PROSITE" id="PS50002">
    <property type="entry name" value="SH3"/>
    <property type="match status" value="1"/>
</dbReference>
<feature type="domain" description="SH3" evidence="6">
    <location>
        <begin position="527"/>
        <end position="586"/>
    </location>
</feature>
<dbReference type="FunFam" id="2.30.30.40:FF:000046">
    <property type="entry name" value="Drebrin-like protein isoform B"/>
    <property type="match status" value="1"/>
</dbReference>
<dbReference type="GO" id="GO:0051015">
    <property type="term" value="F:actin filament binding"/>
    <property type="evidence" value="ECO:0007669"/>
    <property type="project" value="TreeGrafter"/>
</dbReference>
<feature type="region of interest" description="Disordered" evidence="5">
    <location>
        <begin position="492"/>
        <end position="520"/>
    </location>
</feature>
<reference evidence="10" key="1">
    <citation type="submission" date="2016-11" db="UniProtKB">
        <authorList>
            <consortium name="WormBaseParasite"/>
        </authorList>
    </citation>
    <scope>IDENTIFICATION</scope>
</reference>
<dbReference type="GO" id="GO:0030864">
    <property type="term" value="C:cortical actin cytoskeleton"/>
    <property type="evidence" value="ECO:0007669"/>
    <property type="project" value="TreeGrafter"/>
</dbReference>
<name>A0A1I7RQ54_BURXY</name>
<dbReference type="Proteomes" id="UP000582659">
    <property type="component" value="Unassembled WGS sequence"/>
</dbReference>
<feature type="compositionally biased region" description="Basic and acidic residues" evidence="5">
    <location>
        <begin position="26"/>
        <end position="39"/>
    </location>
</feature>
<evidence type="ECO:0000256" key="1">
    <source>
        <dbReference type="ARBA" id="ARBA00022443"/>
    </source>
</evidence>
<dbReference type="GO" id="GO:0005884">
    <property type="term" value="C:actin filament"/>
    <property type="evidence" value="ECO:0007669"/>
    <property type="project" value="TreeGrafter"/>
</dbReference>
<dbReference type="GO" id="GO:0030833">
    <property type="term" value="P:regulation of actin filament polymerization"/>
    <property type="evidence" value="ECO:0007669"/>
    <property type="project" value="TreeGrafter"/>
</dbReference>
<feature type="compositionally biased region" description="Basic and acidic residues" evidence="5">
    <location>
        <begin position="324"/>
        <end position="357"/>
    </location>
</feature>
<evidence type="ECO:0000256" key="3">
    <source>
        <dbReference type="ARBA" id="ARBA00022737"/>
    </source>
</evidence>
<dbReference type="Pfam" id="PF00018">
    <property type="entry name" value="SH3_1"/>
    <property type="match status" value="1"/>
</dbReference>
<keyword evidence="3" id="KW-0677">Repeat</keyword>
<evidence type="ECO:0000313" key="9">
    <source>
        <dbReference type="Proteomes" id="UP000659654"/>
    </source>
</evidence>
<keyword evidence="1 4" id="KW-0728">SH3 domain</keyword>
<dbReference type="Proteomes" id="UP000095284">
    <property type="component" value="Unplaced"/>
</dbReference>
<dbReference type="WBParaSite" id="BXY_0284600.1">
    <property type="protein sequence ID" value="BXY_0284600.1"/>
    <property type="gene ID" value="BXY_0284600"/>
</dbReference>
<keyword evidence="2" id="KW-0597">Phosphoprotein</keyword>
<dbReference type="Proteomes" id="UP000659654">
    <property type="component" value="Unassembled WGS sequence"/>
</dbReference>
<dbReference type="InterPro" id="IPR036028">
    <property type="entry name" value="SH3-like_dom_sf"/>
</dbReference>
<dbReference type="AlphaFoldDB" id="A0A1I7RQ54"/>
<feature type="compositionally biased region" description="Basic and acidic residues" evidence="5">
    <location>
        <begin position="201"/>
        <end position="217"/>
    </location>
</feature>
<feature type="compositionally biased region" description="Basic and acidic residues" evidence="5">
    <location>
        <begin position="108"/>
        <end position="119"/>
    </location>
</feature>
<dbReference type="EMBL" id="CAJFCV020000002">
    <property type="protein sequence ID" value="CAG9097184.1"/>
    <property type="molecule type" value="Genomic_DNA"/>
</dbReference>
<dbReference type="InterPro" id="IPR003134">
    <property type="entry name" value="Hs1_Cortactin"/>
</dbReference>
<feature type="compositionally biased region" description="Basic and acidic residues" evidence="5">
    <location>
        <begin position="133"/>
        <end position="155"/>
    </location>
</feature>
<evidence type="ECO:0000256" key="5">
    <source>
        <dbReference type="SAM" id="MobiDB-lite"/>
    </source>
</evidence>
<feature type="compositionally biased region" description="Basic and acidic residues" evidence="5">
    <location>
        <begin position="277"/>
        <end position="314"/>
    </location>
</feature>
<gene>
    <name evidence="7" type="ORF">BXYJ_LOCUS4003</name>
</gene>
<dbReference type="PANTHER" id="PTHR10829">
    <property type="entry name" value="CORTACTIN AND DREBRIN"/>
    <property type="match status" value="1"/>
</dbReference>
<feature type="region of interest" description="Disordered" evidence="5">
    <location>
        <begin position="62"/>
        <end position="88"/>
    </location>
</feature>
<feature type="compositionally biased region" description="Basic and acidic residues" evidence="5">
    <location>
        <begin position="237"/>
        <end position="267"/>
    </location>
</feature>
<feature type="compositionally biased region" description="Basic and acidic residues" evidence="5">
    <location>
        <begin position="67"/>
        <end position="76"/>
    </location>
</feature>
<dbReference type="EMBL" id="CAJFDI010000002">
    <property type="protein sequence ID" value="CAD5215385.1"/>
    <property type="molecule type" value="Genomic_DNA"/>
</dbReference>
<dbReference type="PRINTS" id="PR00452">
    <property type="entry name" value="SH3DOMAIN"/>
</dbReference>
<dbReference type="PANTHER" id="PTHR10829:SF23">
    <property type="entry name" value="CORTACTIN, ISOFORM A"/>
    <property type="match status" value="1"/>
</dbReference>
<evidence type="ECO:0000313" key="8">
    <source>
        <dbReference type="Proteomes" id="UP000095284"/>
    </source>
</evidence>
<dbReference type="GO" id="GO:0030427">
    <property type="term" value="C:site of polarized growth"/>
    <property type="evidence" value="ECO:0007669"/>
    <property type="project" value="TreeGrafter"/>
</dbReference>
<protein>
    <submittedName>
        <fullName evidence="7">(pine wood nematode) hypothetical protein</fullName>
    </submittedName>
    <submittedName>
        <fullName evidence="10">SH3 domain-containing protein</fullName>
    </submittedName>
</protein>
<dbReference type="Pfam" id="PF02218">
    <property type="entry name" value="HS1_rep"/>
    <property type="match status" value="6"/>
</dbReference>
<dbReference type="InterPro" id="IPR001452">
    <property type="entry name" value="SH3_domain"/>
</dbReference>
<dbReference type="PRINTS" id="PR00499">
    <property type="entry name" value="P67PHOX"/>
</dbReference>
<feature type="region of interest" description="Disordered" evidence="5">
    <location>
        <begin position="133"/>
        <end position="442"/>
    </location>
</feature>
<evidence type="ECO:0000256" key="4">
    <source>
        <dbReference type="PROSITE-ProRule" id="PRU00192"/>
    </source>
</evidence>
<sequence length="586" mass="66457">MWKATIGVKPPVPPKPSADDDWDTDPNYKNDVSEKEARWGSRVIEGSGHQDALNMAELRAQVMKSDASTREKRLADMPKPSQGYGGKFGVEIDRVDKSAVDWSYKGKTEAHVSQTDHSKGFGGKYGVQTDRIDKSASTWEERTQLEQHQSQKDYKQGFGGKFGVQNDRKDKSAVGWDVKEKVQPHESQTDYKKGFGGKFGVQEDRKDKSALGWEERTQLQNHQSQTDYKKGFGGKFGVEEDRKDKSAVGWEEREQLQQHESQTDYKKGFGGKFGVQTDRKDKSAVGWDEKEKSEERKVPEDIPKMKTSDLRSRFEQLSQQQGNDKVKEERERRKREDEALKKEQEEAERKRQQKLAETEANNPPQIPPVTPQNNIQPAPPRLPVAQEPCVRHVVESPPEPRPVVELAPAPTEEHIPSEPEPPTHEIKQRESISSANAEDEWIDDDKPALYRLPAAGIPAEPVDKITAGQGYDYVPSEPSQRQTNYDFVPEEPPMNAHQEDPYESLAHPEPSAQVPHAAYEEPPTLPSGGLIAVALYDYEKQDDDEIGFDMNDIITDVEQIDAGWWRGMCRGRYGLFPANYVQLQRQ</sequence>
<accession>A0A1I7RQ54</accession>
<feature type="region of interest" description="Disordered" evidence="5">
    <location>
        <begin position="108"/>
        <end position="127"/>
    </location>
</feature>
<reference evidence="7" key="2">
    <citation type="submission" date="2020-09" db="EMBL/GenBank/DDBJ databases">
        <authorList>
            <person name="Kikuchi T."/>
        </authorList>
    </citation>
    <scope>NUCLEOTIDE SEQUENCE</scope>
    <source>
        <strain evidence="7">Ka4C1</strain>
    </source>
</reference>